<dbReference type="Pfam" id="PF21882">
    <property type="entry name" value="Gp53-like_C"/>
    <property type="match status" value="1"/>
</dbReference>
<gene>
    <name evidence="3" type="ORF">KQP88_22095</name>
</gene>
<dbReference type="Pfam" id="PF07484">
    <property type="entry name" value="Collar"/>
    <property type="match status" value="1"/>
</dbReference>
<feature type="domain" description="Putative tail fiber protein gp53-like C-terminal" evidence="2">
    <location>
        <begin position="496"/>
        <end position="580"/>
    </location>
</feature>
<evidence type="ECO:0000259" key="2">
    <source>
        <dbReference type="Pfam" id="PF21882"/>
    </source>
</evidence>
<organism evidence="3 4">
    <name type="scientific">Pseudomonas lijiangensis</name>
    <dbReference type="NCBI Taxonomy" id="2995658"/>
    <lineage>
        <taxon>Bacteria</taxon>
        <taxon>Pseudomonadati</taxon>
        <taxon>Pseudomonadota</taxon>
        <taxon>Gammaproteobacteria</taxon>
        <taxon>Pseudomonadales</taxon>
        <taxon>Pseudomonadaceae</taxon>
        <taxon>Pseudomonas</taxon>
    </lineage>
</organism>
<dbReference type="Proteomes" id="UP000683401">
    <property type="component" value="Chromosome"/>
</dbReference>
<proteinExistence type="predicted"/>
<dbReference type="InterPro" id="IPR011083">
    <property type="entry name" value="Phage_tail_collar_dom"/>
</dbReference>
<sequence>MDYPKSVPSVGLVNGKFVDENTVSGAQGSLIPASWGNAVTDELLAVIRAGQVDPKEDDLDQLLEAIRTIIRNDAYVKNRVYNKEEMDTLLTLGNAVPIGMMTAFPKAAIPPGFLEVDGSLQSISAYPDLAAYLGTSYNRAGDPDGYFRLPESRGEFLRGWDNGRGIDTGRVLGSSQISQNLRHTHAQLVTNPKVADSAQFVAGSKVAQPTFTQILYDDIASTDNYSSLPSDWAASGGGESRPRNIAVMWCIKAWNASVNQGSVDIAALEKSLKNFSTLENNLKDFAPLLSPTFTGVPKAPTPVQSDNTKAIATTEFVQRALGSIPTAAQFDNTKALATTEFVQRALGNYRNFTSVTSATALTASNFGSVVTCIGSFTLTLPLAIVGVGGSAIHFRNIGTEAVTVTCTGADLINSGSGQVTSVSLPAGSSLELVSNGEAAWWASGSALLDHSRKIATQTEVDAGVDDTTFVTPRKLRKGFAISLNENGYVALPSWLGGLILQWGLTSVSTFDSSRTTSFPLQFPSACLCAIPQAFNPTSDVGIDSGPQVSSVSATSFSCFIQNYVGGNSSPKGFYWFAIGY</sequence>
<evidence type="ECO:0000259" key="1">
    <source>
        <dbReference type="Pfam" id="PF07484"/>
    </source>
</evidence>
<dbReference type="InterPro" id="IPR054075">
    <property type="entry name" value="Gp53-like_C"/>
</dbReference>
<accession>A0ABX8HRL3</accession>
<name>A0ABX8HRL3_9PSED</name>
<keyword evidence="4" id="KW-1185">Reference proteome</keyword>
<feature type="domain" description="Phage tail collar" evidence="1">
    <location>
        <begin position="99"/>
        <end position="157"/>
    </location>
</feature>
<dbReference type="EMBL" id="CP076668">
    <property type="protein sequence ID" value="QWU82655.1"/>
    <property type="molecule type" value="Genomic_DNA"/>
</dbReference>
<dbReference type="RefSeq" id="WP_216704161.1">
    <property type="nucleotide sequence ID" value="NZ_CP076668.1"/>
</dbReference>
<evidence type="ECO:0000313" key="4">
    <source>
        <dbReference type="Proteomes" id="UP000683401"/>
    </source>
</evidence>
<evidence type="ECO:0000313" key="3">
    <source>
        <dbReference type="EMBL" id="QWU82655.1"/>
    </source>
</evidence>
<protein>
    <submittedName>
        <fullName evidence="3">Tail fiber protein</fullName>
    </submittedName>
</protein>
<reference evidence="4" key="1">
    <citation type="submission" date="2021-06" db="EMBL/GenBank/DDBJ databases">
        <title>Identification of Pseudomonas cichorii causing bacterial leaf black spot of flue-cured tobacco, a new disease in China.</title>
        <authorList>
            <person name="Lu C.-H."/>
        </authorList>
    </citation>
    <scope>NUCLEOTIDE SEQUENCE [LARGE SCALE GENOMIC DNA]</scope>
    <source>
        <strain evidence="4">LJ2</strain>
    </source>
</reference>